<organism evidence="1 2">
    <name type="scientific">Aliarcobacter cryaerophilus</name>
    <dbReference type="NCBI Taxonomy" id="28198"/>
    <lineage>
        <taxon>Bacteria</taxon>
        <taxon>Pseudomonadati</taxon>
        <taxon>Campylobacterota</taxon>
        <taxon>Epsilonproteobacteria</taxon>
        <taxon>Campylobacterales</taxon>
        <taxon>Arcobacteraceae</taxon>
        <taxon>Aliarcobacter</taxon>
    </lineage>
</organism>
<gene>
    <name evidence="1" type="ORF">CJ669_09780</name>
</gene>
<evidence type="ECO:0000313" key="2">
    <source>
        <dbReference type="Proteomes" id="UP000239065"/>
    </source>
</evidence>
<protein>
    <submittedName>
        <fullName evidence="1">Uncharacterized protein</fullName>
    </submittedName>
</protein>
<accession>A0A2S9SK83</accession>
<dbReference type="Proteomes" id="UP000239065">
    <property type="component" value="Unassembled WGS sequence"/>
</dbReference>
<reference evidence="1 2" key="1">
    <citation type="submission" date="2017-09" db="EMBL/GenBank/DDBJ databases">
        <title>Reassesment of A. cryaerophilus.</title>
        <authorList>
            <person name="Perez-Cataluna A."/>
            <person name="Collado L."/>
            <person name="Salgado O."/>
            <person name="Lefinanco V."/>
            <person name="Figueras M.J."/>
        </authorList>
    </citation>
    <scope>NUCLEOTIDE SEQUENCE [LARGE SCALE GENOMIC DNA]</scope>
    <source>
        <strain evidence="1 2">LMG 9861</strain>
    </source>
</reference>
<dbReference type="AlphaFoldDB" id="A0A2S9SK83"/>
<proteinExistence type="predicted"/>
<sequence>MFRFFLGVIAGFAAKKYYDENKEQVDEKLKNIVEMVNTSADKNCDNKCCKNSDNKEIQAVEYSTNKGL</sequence>
<name>A0A2S9SK83_9BACT</name>
<comment type="caution">
    <text evidence="1">The sequence shown here is derived from an EMBL/GenBank/DDBJ whole genome shotgun (WGS) entry which is preliminary data.</text>
</comment>
<dbReference type="RefSeq" id="WP_105909769.1">
    <property type="nucleotide sequence ID" value="NZ_JAMXEE010000001.1"/>
</dbReference>
<dbReference type="EMBL" id="NXGJ01000016">
    <property type="protein sequence ID" value="PRM87001.1"/>
    <property type="molecule type" value="Genomic_DNA"/>
</dbReference>
<evidence type="ECO:0000313" key="1">
    <source>
        <dbReference type="EMBL" id="PRM87001.1"/>
    </source>
</evidence>